<proteinExistence type="predicted"/>
<sequence>MRSGLKNNGFRFLTANADAVYNAMNADSNMQPVETSSVMSKDNATGIKSRLSVTGISLYRCALICLRRERMLSIIFNI</sequence>
<dbReference type="EMBL" id="QTJV01000006">
    <property type="protein sequence ID" value="RFM33763.1"/>
    <property type="molecule type" value="Genomic_DNA"/>
</dbReference>
<evidence type="ECO:0000313" key="2">
    <source>
        <dbReference type="Proteomes" id="UP000261174"/>
    </source>
</evidence>
<reference evidence="1 2" key="1">
    <citation type="submission" date="2018-08" db="EMBL/GenBank/DDBJ databases">
        <title>Chitinophaga sp. K20C18050901, a novel bacterium isolated from forest soil.</title>
        <authorList>
            <person name="Wang C."/>
        </authorList>
    </citation>
    <scope>NUCLEOTIDE SEQUENCE [LARGE SCALE GENOMIC DNA]</scope>
    <source>
        <strain evidence="1 2">K20C18050901</strain>
    </source>
</reference>
<dbReference type="Proteomes" id="UP000261174">
    <property type="component" value="Unassembled WGS sequence"/>
</dbReference>
<evidence type="ECO:0000313" key="1">
    <source>
        <dbReference type="EMBL" id="RFM33763.1"/>
    </source>
</evidence>
<protein>
    <submittedName>
        <fullName evidence="1">Uncharacterized protein</fullName>
    </submittedName>
</protein>
<name>A0A3E1P0Q0_9BACT</name>
<comment type="caution">
    <text evidence="1">The sequence shown here is derived from an EMBL/GenBank/DDBJ whole genome shotgun (WGS) entry which is preliminary data.</text>
</comment>
<gene>
    <name evidence="1" type="ORF">DXN04_17540</name>
</gene>
<accession>A0A3E1P0Q0</accession>
<dbReference type="AlphaFoldDB" id="A0A3E1P0Q0"/>
<keyword evidence="2" id="KW-1185">Reference proteome</keyword>
<organism evidence="1 2">
    <name type="scientific">Chitinophaga silvisoli</name>
    <dbReference type="NCBI Taxonomy" id="2291814"/>
    <lineage>
        <taxon>Bacteria</taxon>
        <taxon>Pseudomonadati</taxon>
        <taxon>Bacteroidota</taxon>
        <taxon>Chitinophagia</taxon>
        <taxon>Chitinophagales</taxon>
        <taxon>Chitinophagaceae</taxon>
        <taxon>Chitinophaga</taxon>
    </lineage>
</organism>